<feature type="region of interest" description="Disordered" evidence="1">
    <location>
        <begin position="1"/>
        <end position="23"/>
    </location>
</feature>
<sequence length="316" mass="36038">MENLPTKRSYEEDNNTPNVNERKKHNSDRYLTYDILRIVFKYLNWIDLSNASMVCRSWLEVANDEKRTRGGPVCLINWGKKYLKVIEKLRNKPTLGLVFKAPHKRNVRQDCLCQILPQSCEIVTLGTCALAKHGTNISKCLLLFCNQAGRALAREAAGVLQLCNATVRPAVWGGVVKDLYVCNSKNPTHDEKCVTFAYCIGITIVGAVDSWSIVMDDDCNTKELVEQKLESFKNHISLRKHSMGFMFACCERGTNMFNERDVETTIFKKLFPEVPLVGCFGDGEFGETTIQSTNFNDTKEYWYHERSTVFLIITYG</sequence>
<dbReference type="STRING" id="166423.A0A0N0BGU4"/>
<dbReference type="Pfam" id="PF12937">
    <property type="entry name" value="F-box-like"/>
    <property type="match status" value="1"/>
</dbReference>
<dbReference type="OrthoDB" id="199913at2759"/>
<evidence type="ECO:0000313" key="3">
    <source>
        <dbReference type="EMBL" id="KOX75318.1"/>
    </source>
</evidence>
<dbReference type="PANTHER" id="PTHR14939:SF5">
    <property type="entry name" value="F-BOX ONLY PROTEIN 22"/>
    <property type="match status" value="1"/>
</dbReference>
<evidence type="ECO:0000259" key="2">
    <source>
        <dbReference type="Pfam" id="PF12937"/>
    </source>
</evidence>
<gene>
    <name evidence="3" type="ORF">WN51_13188</name>
</gene>
<feature type="domain" description="F-box" evidence="2">
    <location>
        <begin position="34"/>
        <end position="65"/>
    </location>
</feature>
<evidence type="ECO:0000256" key="1">
    <source>
        <dbReference type="SAM" id="MobiDB-lite"/>
    </source>
</evidence>
<dbReference type="AlphaFoldDB" id="A0A0N0BGU4"/>
<accession>A0A0N0BGU4</accession>
<dbReference type="GO" id="GO:0032436">
    <property type="term" value="P:positive regulation of proteasomal ubiquitin-dependent protein catabolic process"/>
    <property type="evidence" value="ECO:0007669"/>
    <property type="project" value="TreeGrafter"/>
</dbReference>
<organism evidence="3 4">
    <name type="scientific">Melipona quadrifasciata</name>
    <dbReference type="NCBI Taxonomy" id="166423"/>
    <lineage>
        <taxon>Eukaryota</taxon>
        <taxon>Metazoa</taxon>
        <taxon>Ecdysozoa</taxon>
        <taxon>Arthropoda</taxon>
        <taxon>Hexapoda</taxon>
        <taxon>Insecta</taxon>
        <taxon>Pterygota</taxon>
        <taxon>Neoptera</taxon>
        <taxon>Endopterygota</taxon>
        <taxon>Hymenoptera</taxon>
        <taxon>Apocrita</taxon>
        <taxon>Aculeata</taxon>
        <taxon>Apoidea</taxon>
        <taxon>Anthophila</taxon>
        <taxon>Apidae</taxon>
        <taxon>Melipona</taxon>
    </lineage>
</organism>
<dbReference type="InterPro" id="IPR036047">
    <property type="entry name" value="F-box-like_dom_sf"/>
</dbReference>
<dbReference type="EMBL" id="KQ435765">
    <property type="protein sequence ID" value="KOX75318.1"/>
    <property type="molecule type" value="Genomic_DNA"/>
</dbReference>
<dbReference type="GO" id="GO:0000209">
    <property type="term" value="P:protein polyubiquitination"/>
    <property type="evidence" value="ECO:0007669"/>
    <property type="project" value="TreeGrafter"/>
</dbReference>
<dbReference type="Gene3D" id="1.20.1280.50">
    <property type="match status" value="1"/>
</dbReference>
<reference evidence="3 4" key="1">
    <citation type="submission" date="2015-07" db="EMBL/GenBank/DDBJ databases">
        <title>The genome of Melipona quadrifasciata.</title>
        <authorList>
            <person name="Pan H."/>
            <person name="Kapheim K."/>
        </authorList>
    </citation>
    <scope>NUCLEOTIDE SEQUENCE [LARGE SCALE GENOMIC DNA]</scope>
    <source>
        <strain evidence="3">0111107301</strain>
        <tissue evidence="3">Whole body</tissue>
    </source>
</reference>
<proteinExistence type="predicted"/>
<dbReference type="SUPFAM" id="SSF81383">
    <property type="entry name" value="F-box domain"/>
    <property type="match status" value="1"/>
</dbReference>
<dbReference type="Proteomes" id="UP000053105">
    <property type="component" value="Unassembled WGS sequence"/>
</dbReference>
<dbReference type="PANTHER" id="PTHR14939">
    <property type="entry name" value="F-BOX ONLY PROTEIN 22"/>
    <property type="match status" value="1"/>
</dbReference>
<dbReference type="InterPro" id="IPR001810">
    <property type="entry name" value="F-box_dom"/>
</dbReference>
<name>A0A0N0BGU4_9HYME</name>
<keyword evidence="4" id="KW-1185">Reference proteome</keyword>
<protein>
    <submittedName>
        <fullName evidence="3">F-box only protein 22</fullName>
    </submittedName>
</protein>
<evidence type="ECO:0000313" key="4">
    <source>
        <dbReference type="Proteomes" id="UP000053105"/>
    </source>
</evidence>